<dbReference type="KEGG" id="pbf:CFX0092_A3525"/>
<protein>
    <submittedName>
        <fullName evidence="1">Uncharacterized protein</fullName>
    </submittedName>
</protein>
<dbReference type="EMBL" id="LN890655">
    <property type="protein sequence ID" value="CUS05403.2"/>
    <property type="molecule type" value="Genomic_DNA"/>
</dbReference>
<name>A0A161JMM4_9CHLR</name>
<sequence length="60" mass="6779">MPASLPLWTGVLQAAEEWGCPPWEITGESPPGRVLWFLRRSVYQSEIARGQRDGSKHKKS</sequence>
<reference evidence="1" key="1">
    <citation type="submission" date="2016-01" db="EMBL/GenBank/DDBJ databases">
        <authorList>
            <person name="Mcilroy J.S."/>
            <person name="Karst M S."/>
            <person name="Albertsen M."/>
        </authorList>
    </citation>
    <scope>NUCLEOTIDE SEQUENCE</scope>
    <source>
        <strain evidence="1">Cfx-K</strain>
    </source>
</reference>
<organism evidence="1 2">
    <name type="scientific">Candidatus Promineifilum breve</name>
    <dbReference type="NCBI Taxonomy" id="1806508"/>
    <lineage>
        <taxon>Bacteria</taxon>
        <taxon>Bacillati</taxon>
        <taxon>Chloroflexota</taxon>
        <taxon>Ardenticatenia</taxon>
        <taxon>Candidatus Promineifilales</taxon>
        <taxon>Candidatus Promineifilaceae</taxon>
        <taxon>Candidatus Promineifilum</taxon>
    </lineage>
</organism>
<evidence type="ECO:0000313" key="1">
    <source>
        <dbReference type="EMBL" id="CUS05403.2"/>
    </source>
</evidence>
<proteinExistence type="predicted"/>
<accession>A0A161JMM4</accession>
<gene>
    <name evidence="1" type="ORF">CFX0092_A3525</name>
</gene>
<dbReference type="Proteomes" id="UP000215027">
    <property type="component" value="Chromosome I"/>
</dbReference>
<dbReference type="AlphaFoldDB" id="A0A161JMM4"/>
<evidence type="ECO:0000313" key="2">
    <source>
        <dbReference type="Proteomes" id="UP000215027"/>
    </source>
</evidence>
<keyword evidence="2" id="KW-1185">Reference proteome</keyword>